<protein>
    <submittedName>
        <fullName evidence="2">Uncharacterized protein</fullName>
    </submittedName>
</protein>
<feature type="transmembrane region" description="Helical" evidence="1">
    <location>
        <begin position="230"/>
        <end position="254"/>
    </location>
</feature>
<keyword evidence="1" id="KW-1133">Transmembrane helix</keyword>
<dbReference type="AlphaFoldDB" id="A0A0F9HXT7"/>
<accession>A0A0F9HXT7</accession>
<feature type="transmembrane region" description="Helical" evidence="1">
    <location>
        <begin position="166"/>
        <end position="199"/>
    </location>
</feature>
<comment type="caution">
    <text evidence="2">The sequence shown here is derived from an EMBL/GenBank/DDBJ whole genome shotgun (WGS) entry which is preliminary data.</text>
</comment>
<organism evidence="2">
    <name type="scientific">marine sediment metagenome</name>
    <dbReference type="NCBI Taxonomy" id="412755"/>
    <lineage>
        <taxon>unclassified sequences</taxon>
        <taxon>metagenomes</taxon>
        <taxon>ecological metagenomes</taxon>
    </lineage>
</organism>
<feature type="transmembrane region" description="Helical" evidence="1">
    <location>
        <begin position="31"/>
        <end position="51"/>
    </location>
</feature>
<gene>
    <name evidence="2" type="ORF">LCGC14_2009710</name>
</gene>
<feature type="transmembrane region" description="Helical" evidence="1">
    <location>
        <begin position="353"/>
        <end position="371"/>
    </location>
</feature>
<feature type="transmembrane region" description="Helical" evidence="1">
    <location>
        <begin position="57"/>
        <end position="80"/>
    </location>
</feature>
<name>A0A0F9HXT7_9ZZZZ</name>
<keyword evidence="1" id="KW-0812">Transmembrane</keyword>
<reference evidence="2" key="1">
    <citation type="journal article" date="2015" name="Nature">
        <title>Complex archaea that bridge the gap between prokaryotes and eukaryotes.</title>
        <authorList>
            <person name="Spang A."/>
            <person name="Saw J.H."/>
            <person name="Jorgensen S.L."/>
            <person name="Zaremba-Niedzwiedzka K."/>
            <person name="Martijn J."/>
            <person name="Lind A.E."/>
            <person name="van Eijk R."/>
            <person name="Schleper C."/>
            <person name="Guy L."/>
            <person name="Ettema T.J."/>
        </authorList>
    </citation>
    <scope>NUCLEOTIDE SEQUENCE</scope>
</reference>
<feature type="transmembrane region" description="Helical" evidence="1">
    <location>
        <begin position="126"/>
        <end position="146"/>
    </location>
</feature>
<evidence type="ECO:0000313" key="2">
    <source>
        <dbReference type="EMBL" id="KKL79947.1"/>
    </source>
</evidence>
<evidence type="ECO:0000256" key="1">
    <source>
        <dbReference type="SAM" id="Phobius"/>
    </source>
</evidence>
<proteinExistence type="predicted"/>
<keyword evidence="1" id="KW-0472">Membrane</keyword>
<feature type="transmembrane region" description="Helical" evidence="1">
    <location>
        <begin position="260"/>
        <end position="281"/>
    </location>
</feature>
<sequence>MGNNKTIRKQDSKRKWKEIFNFSVRNTHFDLILLIIFIILYISYTLIYIFVLGMGDIIMQYSTYLLDIIIVVVFIGAIVLKKKIPKGLLKLIQEFEINKGAKPLGKEYENYKDYIEKTFDSKWGPIILVIGGIGGGILLGFIYIVFKLPIFGGITLDQIMAGPNGVFGIINIGIFVVIASFFIWVVGSNAMIILFTYICINKLGTKNDAFHLEINYKELKLGKFNDIGKFIISFTIPLLILTTLTGILGMFWIFLGKTLVEGFFVIGIGLGAAIILSILFFKNTIHIHEAIKEKKDFYMGIFLDELVEVYQMKNLDLNNINNKYQTLKSIHETCDKVDDISDWPFNPSSVKKLAIFLASSVVPLIISFFGLG</sequence>
<dbReference type="EMBL" id="LAZR01023014">
    <property type="protein sequence ID" value="KKL79947.1"/>
    <property type="molecule type" value="Genomic_DNA"/>
</dbReference>